<accession>A0ABS2D6T8</accession>
<feature type="transmembrane region" description="Helical" evidence="3">
    <location>
        <begin position="241"/>
        <end position="261"/>
    </location>
</feature>
<keyword evidence="4" id="KW-0732">Signal</keyword>
<feature type="transmembrane region" description="Helical" evidence="3">
    <location>
        <begin position="302"/>
        <end position="322"/>
    </location>
</feature>
<dbReference type="Pfam" id="PF07695">
    <property type="entry name" value="7TMR-DISM_7TM"/>
    <property type="match status" value="1"/>
</dbReference>
<dbReference type="InterPro" id="IPR029787">
    <property type="entry name" value="Nucleotide_cyclase"/>
</dbReference>
<dbReference type="PANTHER" id="PTHR45138">
    <property type="entry name" value="REGULATORY COMPONENTS OF SENSORY TRANSDUCTION SYSTEM"/>
    <property type="match status" value="1"/>
</dbReference>
<dbReference type="SMART" id="SM00267">
    <property type="entry name" value="GGDEF"/>
    <property type="match status" value="1"/>
</dbReference>
<keyword evidence="3" id="KW-1133">Transmembrane helix</keyword>
<dbReference type="PANTHER" id="PTHR45138:SF9">
    <property type="entry name" value="DIGUANYLATE CYCLASE DGCM-RELATED"/>
    <property type="match status" value="1"/>
</dbReference>
<dbReference type="CDD" id="cd01949">
    <property type="entry name" value="GGDEF"/>
    <property type="match status" value="1"/>
</dbReference>
<dbReference type="SUPFAM" id="SSF55073">
    <property type="entry name" value="Nucleotide cyclase"/>
    <property type="match status" value="1"/>
</dbReference>
<feature type="transmembrane region" description="Helical" evidence="3">
    <location>
        <begin position="365"/>
        <end position="384"/>
    </location>
</feature>
<evidence type="ECO:0000259" key="5">
    <source>
        <dbReference type="PROSITE" id="PS50887"/>
    </source>
</evidence>
<feature type="transmembrane region" description="Helical" evidence="3">
    <location>
        <begin position="273"/>
        <end position="296"/>
    </location>
</feature>
<dbReference type="EMBL" id="JAFEMC010000001">
    <property type="protein sequence ID" value="MBM6575789.1"/>
    <property type="molecule type" value="Genomic_DNA"/>
</dbReference>
<dbReference type="Proteomes" id="UP000763641">
    <property type="component" value="Unassembled WGS sequence"/>
</dbReference>
<dbReference type="InterPro" id="IPR043128">
    <property type="entry name" value="Rev_trsase/Diguanyl_cyclase"/>
</dbReference>
<dbReference type="InterPro" id="IPR050469">
    <property type="entry name" value="Diguanylate_Cyclase"/>
</dbReference>
<proteinExistence type="predicted"/>
<evidence type="ECO:0000313" key="6">
    <source>
        <dbReference type="EMBL" id="MBM6575789.1"/>
    </source>
</evidence>
<feature type="transmembrane region" description="Helical" evidence="3">
    <location>
        <begin position="329"/>
        <end position="353"/>
    </location>
</feature>
<feature type="transmembrane region" description="Helical" evidence="3">
    <location>
        <begin position="176"/>
        <end position="195"/>
    </location>
</feature>
<evidence type="ECO:0000256" key="1">
    <source>
        <dbReference type="ARBA" id="ARBA00012528"/>
    </source>
</evidence>
<dbReference type="RefSeq" id="WP_204195908.1">
    <property type="nucleotide sequence ID" value="NZ_JAFEMC010000001.1"/>
</dbReference>
<keyword evidence="3" id="KW-0812">Transmembrane</keyword>
<evidence type="ECO:0000313" key="7">
    <source>
        <dbReference type="Proteomes" id="UP000763641"/>
    </source>
</evidence>
<organism evidence="6 7">
    <name type="scientific">Sphingomonas longa</name>
    <dbReference type="NCBI Taxonomy" id="2778730"/>
    <lineage>
        <taxon>Bacteria</taxon>
        <taxon>Pseudomonadati</taxon>
        <taxon>Pseudomonadota</taxon>
        <taxon>Alphaproteobacteria</taxon>
        <taxon>Sphingomonadales</taxon>
        <taxon>Sphingomonadaceae</taxon>
        <taxon>Sphingomonas</taxon>
    </lineage>
</organism>
<dbReference type="Pfam" id="PF00990">
    <property type="entry name" value="GGDEF"/>
    <property type="match status" value="1"/>
</dbReference>
<keyword evidence="7" id="KW-1185">Reference proteome</keyword>
<sequence>MIERVVRQWWMALVMLLVAWVPSPAAASMGTPLDVCVVRAAPGMTAAALFAGPERFDCTSPQRAFGGGDFWVLSQPLPKVASHGPLTIRTGSVWQNRVMLHILFADGTIRQAGYTSRTTGERLMLGAMIAQTLPHHDAAAVRLLWHVEGAANIRGIVRQPMLATHGENADSEVSLAALYGAFGGMVLALVVYNLALWRALRQAFQPAYCLLLLCLLLYALSSSGALGQWYPGLDNNDRIRISGLALAGSATSVMFFARLFFEPRVFAGWLGPATTAGMIATMASATAFAVLAPWQIHVLDVFMMGSIAVLIVLVPIILFSAWRQRSNFLWMFAIAWGVPIAAAGMRITGAYGWTADNFWVDNSTLMAMAVEAIMSSIGIAYRIHLLAKERDEARVQEIAARLLADSDPLTGLLNRRSFLSQAIGREGPQTLLIADLDHFKAVNETIGHDGGDEVLRAFAKALRTVVPNSALVARIGGEEFAVIVDASIGLAASRVLDSLRGIRMPYDMAVTASIGTCTGPLAKETDWKALYRCADRALYEAKAAGRDRARDAGALSAAA</sequence>
<feature type="signal peptide" evidence="4">
    <location>
        <begin position="1"/>
        <end position="27"/>
    </location>
</feature>
<dbReference type="NCBIfam" id="TIGR00254">
    <property type="entry name" value="GGDEF"/>
    <property type="match status" value="1"/>
</dbReference>
<comment type="caution">
    <text evidence="6">The sequence shown here is derived from an EMBL/GenBank/DDBJ whole genome shotgun (WGS) entry which is preliminary data.</text>
</comment>
<evidence type="ECO:0000256" key="3">
    <source>
        <dbReference type="SAM" id="Phobius"/>
    </source>
</evidence>
<reference evidence="6 7" key="1">
    <citation type="submission" date="2020-12" db="EMBL/GenBank/DDBJ databases">
        <title>Sphingomonas sp.</title>
        <authorList>
            <person name="Kim M.K."/>
        </authorList>
    </citation>
    <scope>NUCLEOTIDE SEQUENCE [LARGE SCALE GENOMIC DNA]</scope>
    <source>
        <strain evidence="6 7">BT552</strain>
    </source>
</reference>
<keyword evidence="3" id="KW-0472">Membrane</keyword>
<dbReference type="InterPro" id="IPR011623">
    <property type="entry name" value="7TMR_DISM_rcpt_extracell_dom1"/>
</dbReference>
<name>A0ABS2D6T8_9SPHN</name>
<dbReference type="Gene3D" id="3.30.70.270">
    <property type="match status" value="1"/>
</dbReference>
<dbReference type="InterPro" id="IPR000160">
    <property type="entry name" value="GGDEF_dom"/>
</dbReference>
<evidence type="ECO:0000256" key="4">
    <source>
        <dbReference type="SAM" id="SignalP"/>
    </source>
</evidence>
<dbReference type="PROSITE" id="PS50887">
    <property type="entry name" value="GGDEF"/>
    <property type="match status" value="1"/>
</dbReference>
<gene>
    <name evidence="6" type="ORF">ILT43_05350</name>
</gene>
<feature type="chain" id="PRO_5045520052" description="diguanylate cyclase" evidence="4">
    <location>
        <begin position="28"/>
        <end position="559"/>
    </location>
</feature>
<evidence type="ECO:0000256" key="2">
    <source>
        <dbReference type="ARBA" id="ARBA00034247"/>
    </source>
</evidence>
<comment type="catalytic activity">
    <reaction evidence="2">
        <text>2 GTP = 3',3'-c-di-GMP + 2 diphosphate</text>
        <dbReference type="Rhea" id="RHEA:24898"/>
        <dbReference type="ChEBI" id="CHEBI:33019"/>
        <dbReference type="ChEBI" id="CHEBI:37565"/>
        <dbReference type="ChEBI" id="CHEBI:58805"/>
        <dbReference type="EC" id="2.7.7.65"/>
    </reaction>
</comment>
<dbReference type="EC" id="2.7.7.65" evidence="1"/>
<feature type="transmembrane region" description="Helical" evidence="3">
    <location>
        <begin position="207"/>
        <end position="229"/>
    </location>
</feature>
<feature type="domain" description="GGDEF" evidence="5">
    <location>
        <begin position="427"/>
        <end position="554"/>
    </location>
</feature>
<protein>
    <recommendedName>
        <fullName evidence="1">diguanylate cyclase</fullName>
        <ecNumber evidence="1">2.7.7.65</ecNumber>
    </recommendedName>
</protein>